<keyword evidence="3" id="KW-1185">Reference proteome</keyword>
<dbReference type="Pfam" id="PF00294">
    <property type="entry name" value="PfkB"/>
    <property type="match status" value="1"/>
</dbReference>
<dbReference type="Proteomes" id="UP000279275">
    <property type="component" value="Unassembled WGS sequence"/>
</dbReference>
<evidence type="ECO:0000259" key="1">
    <source>
        <dbReference type="Pfam" id="PF00294"/>
    </source>
</evidence>
<dbReference type="OrthoDB" id="4531440at2"/>
<evidence type="ECO:0000313" key="2">
    <source>
        <dbReference type="EMBL" id="RMI33575.1"/>
    </source>
</evidence>
<dbReference type="GO" id="GO:0016301">
    <property type="term" value="F:kinase activity"/>
    <property type="evidence" value="ECO:0007669"/>
    <property type="project" value="UniProtKB-KW"/>
</dbReference>
<dbReference type="InterPro" id="IPR011611">
    <property type="entry name" value="PfkB_dom"/>
</dbReference>
<dbReference type="SUPFAM" id="SSF53613">
    <property type="entry name" value="Ribokinase-like"/>
    <property type="match status" value="1"/>
</dbReference>
<dbReference type="InterPro" id="IPR052562">
    <property type="entry name" value="Ketohexokinase-related"/>
</dbReference>
<evidence type="ECO:0000313" key="3">
    <source>
        <dbReference type="Proteomes" id="UP000279275"/>
    </source>
</evidence>
<protein>
    <submittedName>
        <fullName evidence="2">Carbohydrate kinase family protein</fullName>
    </submittedName>
</protein>
<comment type="caution">
    <text evidence="2">The sequence shown here is derived from an EMBL/GenBank/DDBJ whole genome shotgun (WGS) entry which is preliminary data.</text>
</comment>
<gene>
    <name evidence="2" type="ORF">EBN03_10750</name>
</gene>
<dbReference type="Gene3D" id="3.40.1190.20">
    <property type="match status" value="1"/>
</dbReference>
<keyword evidence="2" id="KW-0418">Kinase</keyword>
<dbReference type="PANTHER" id="PTHR42774:SF3">
    <property type="entry name" value="KETOHEXOKINASE"/>
    <property type="match status" value="1"/>
</dbReference>
<dbReference type="InterPro" id="IPR029056">
    <property type="entry name" value="Ribokinase-like"/>
</dbReference>
<feature type="domain" description="Carbohydrate kinase PfkB" evidence="1">
    <location>
        <begin position="48"/>
        <end position="286"/>
    </location>
</feature>
<dbReference type="RefSeq" id="WP_122187775.1">
    <property type="nucleotide sequence ID" value="NZ_RFFH01000003.1"/>
</dbReference>
<reference evidence="2 3" key="1">
    <citation type="submission" date="2018-10" db="EMBL/GenBank/DDBJ databases">
        <title>Isolation from cow dung.</title>
        <authorList>
            <person name="Ling L."/>
        </authorList>
    </citation>
    <scope>NUCLEOTIDE SEQUENCE [LARGE SCALE GENOMIC DNA]</scope>
    <source>
        <strain evidence="2 3">NEAU-LL90</strain>
    </source>
</reference>
<organism evidence="2 3">
    <name type="scientific">Nocardia stercoris</name>
    <dbReference type="NCBI Taxonomy" id="2483361"/>
    <lineage>
        <taxon>Bacteria</taxon>
        <taxon>Bacillati</taxon>
        <taxon>Actinomycetota</taxon>
        <taxon>Actinomycetes</taxon>
        <taxon>Mycobacteriales</taxon>
        <taxon>Nocardiaceae</taxon>
        <taxon>Nocardia</taxon>
    </lineage>
</organism>
<sequence>MHNPPGPVVCVSYLALAELWTVPQFPQANHGAPILGMERSIAADGPMTAAALASMGAPVRMISNEIGDDAPGQFVHDWLAERHLTTHTPQSGIQTPRIVVAADDLHTRTWFAHLPGIADNLTRADLSSIAGASWLYVEAYDVLGSAVLEAIRAGKAANVPLLLNLGGSALSEPVRQTVTGYPKLLIQTNVDDDEYGSASVVAADLLNTADAAWVIVTAGAEGSVAVSRTVEVSVPAVRMEVRHTHCAGAAYSAGLLYGLRGGWTMAQSMLLGSASGALRCARPQDSPLPSLDELLAVIEALSTEGFRDSA</sequence>
<dbReference type="PANTHER" id="PTHR42774">
    <property type="entry name" value="PHOSPHOTRANSFERASE SYSTEM TRANSPORT PROTEIN"/>
    <property type="match status" value="1"/>
</dbReference>
<dbReference type="AlphaFoldDB" id="A0A3M2LC77"/>
<proteinExistence type="predicted"/>
<name>A0A3M2LC77_9NOCA</name>
<accession>A0A3M2LC77</accession>
<dbReference type="EMBL" id="RFFH01000003">
    <property type="protein sequence ID" value="RMI33575.1"/>
    <property type="molecule type" value="Genomic_DNA"/>
</dbReference>
<keyword evidence="2" id="KW-0808">Transferase</keyword>